<dbReference type="Proteomes" id="UP000187429">
    <property type="component" value="Unassembled WGS sequence"/>
</dbReference>
<dbReference type="AlphaFoldDB" id="A0A1R1XS69"/>
<proteinExistence type="predicted"/>
<keyword evidence="2" id="KW-1185">Reference proteome</keyword>
<evidence type="ECO:0000313" key="1">
    <source>
        <dbReference type="EMBL" id="OMJ17444.1"/>
    </source>
</evidence>
<protein>
    <submittedName>
        <fullName evidence="1">Uncharacterized protein</fullName>
    </submittedName>
</protein>
<gene>
    <name evidence="1" type="ORF">AYI69_g7431</name>
</gene>
<reference evidence="2" key="1">
    <citation type="submission" date="2017-01" db="EMBL/GenBank/DDBJ databases">
        <authorList>
            <person name="Wang Y."/>
            <person name="White M."/>
            <person name="Kvist S."/>
            <person name="Moncalvo J.-M."/>
        </authorList>
    </citation>
    <scope>NUCLEOTIDE SEQUENCE [LARGE SCALE GENOMIC DNA]</scope>
    <source>
        <strain evidence="2">ID-206-W2</strain>
    </source>
</reference>
<comment type="caution">
    <text evidence="1">The sequence shown here is derived from an EMBL/GenBank/DDBJ whole genome shotgun (WGS) entry which is preliminary data.</text>
</comment>
<sequence length="81" mass="9357">MKKLKFYLIVWEVEKKAYDEISKIGEVIDITVLKYKNINAFPSKSIKINFKTNNDNHIQSSLEIMGVKVLLLWKGAQPVCT</sequence>
<name>A0A1R1XS69_9FUNG</name>
<dbReference type="EMBL" id="LSSM01003582">
    <property type="protein sequence ID" value="OMJ17444.1"/>
    <property type="molecule type" value="Genomic_DNA"/>
</dbReference>
<organism evidence="1 2">
    <name type="scientific">Smittium culicis</name>
    <dbReference type="NCBI Taxonomy" id="133412"/>
    <lineage>
        <taxon>Eukaryota</taxon>
        <taxon>Fungi</taxon>
        <taxon>Fungi incertae sedis</taxon>
        <taxon>Zoopagomycota</taxon>
        <taxon>Kickxellomycotina</taxon>
        <taxon>Harpellomycetes</taxon>
        <taxon>Harpellales</taxon>
        <taxon>Legeriomycetaceae</taxon>
        <taxon>Smittium</taxon>
    </lineage>
</organism>
<accession>A0A1R1XS69</accession>
<evidence type="ECO:0000313" key="2">
    <source>
        <dbReference type="Proteomes" id="UP000187429"/>
    </source>
</evidence>